<dbReference type="RefSeq" id="WP_104956252.1">
    <property type="nucleotide sequence ID" value="NZ_CP026377.1"/>
</dbReference>
<feature type="domain" description="Pseudouridine synthase RsuA/RluA-like" evidence="11">
    <location>
        <begin position="42"/>
        <end position="190"/>
    </location>
</feature>
<dbReference type="GO" id="GO:0003723">
    <property type="term" value="F:RNA binding"/>
    <property type="evidence" value="ECO:0007669"/>
    <property type="project" value="InterPro"/>
</dbReference>
<dbReference type="PANTHER" id="PTHR21600">
    <property type="entry name" value="MITOCHONDRIAL RNA PSEUDOURIDINE SYNTHASE"/>
    <property type="match status" value="1"/>
</dbReference>
<evidence type="ECO:0000256" key="9">
    <source>
        <dbReference type="RuleBase" id="RU362028"/>
    </source>
</evidence>
<comment type="similarity">
    <text evidence="1 9">Belongs to the pseudouridine synthase RluA family.</text>
</comment>
<dbReference type="SUPFAM" id="SSF55120">
    <property type="entry name" value="Pseudouridine synthase"/>
    <property type="match status" value="1"/>
</dbReference>
<evidence type="ECO:0000256" key="6">
    <source>
        <dbReference type="ARBA" id="ARBA00036916"/>
    </source>
</evidence>
<dbReference type="OrthoDB" id="9807829at2"/>
<evidence type="ECO:0000256" key="8">
    <source>
        <dbReference type="PIRSR" id="PIRSR606225-1"/>
    </source>
</evidence>
<dbReference type="Pfam" id="PF00849">
    <property type="entry name" value="PseudoU_synth_2"/>
    <property type="match status" value="1"/>
</dbReference>
<keyword evidence="3" id="KW-0819">tRNA processing</keyword>
<feature type="region of interest" description="Disordered" evidence="10">
    <location>
        <begin position="1"/>
        <end position="26"/>
    </location>
</feature>
<evidence type="ECO:0000313" key="12">
    <source>
        <dbReference type="EMBL" id="AUX92355.1"/>
    </source>
</evidence>
<comment type="catalytic activity">
    <reaction evidence="9">
        <text>a uridine in RNA = a pseudouridine in RNA</text>
        <dbReference type="Rhea" id="RHEA:48348"/>
        <dbReference type="Rhea" id="RHEA-COMP:12068"/>
        <dbReference type="Rhea" id="RHEA-COMP:12069"/>
        <dbReference type="ChEBI" id="CHEBI:65314"/>
        <dbReference type="ChEBI" id="CHEBI:65315"/>
    </reaction>
</comment>
<evidence type="ECO:0000259" key="11">
    <source>
        <dbReference type="Pfam" id="PF00849"/>
    </source>
</evidence>
<gene>
    <name evidence="12" type="ORF">C2E15_04185</name>
</gene>
<dbReference type="EMBL" id="CP026377">
    <property type="protein sequence ID" value="AUX92355.1"/>
    <property type="molecule type" value="Genomic_DNA"/>
</dbReference>
<dbReference type="FunFam" id="3.30.2350.10:FF:000005">
    <property type="entry name" value="Pseudouridine synthase"/>
    <property type="match status" value="1"/>
</dbReference>
<dbReference type="PROSITE" id="PS01129">
    <property type="entry name" value="PSI_RLU"/>
    <property type="match status" value="1"/>
</dbReference>
<organism evidence="12 13">
    <name type="scientific">Mixta gaviniae</name>
    <dbReference type="NCBI Taxonomy" id="665914"/>
    <lineage>
        <taxon>Bacteria</taxon>
        <taxon>Pseudomonadati</taxon>
        <taxon>Pseudomonadota</taxon>
        <taxon>Gammaproteobacteria</taxon>
        <taxon>Enterobacterales</taxon>
        <taxon>Erwiniaceae</taxon>
        <taxon>Mixta</taxon>
    </lineage>
</organism>
<dbReference type="Gene3D" id="3.30.2350.10">
    <property type="entry name" value="Pseudouridine synthase"/>
    <property type="match status" value="1"/>
</dbReference>
<comment type="function">
    <text evidence="9">Responsible for synthesis of pseudouridine from uracil.</text>
</comment>
<evidence type="ECO:0000256" key="2">
    <source>
        <dbReference type="ARBA" id="ARBA00022552"/>
    </source>
</evidence>
<evidence type="ECO:0000256" key="3">
    <source>
        <dbReference type="ARBA" id="ARBA00022694"/>
    </source>
</evidence>
<dbReference type="NCBIfam" id="TIGR00005">
    <property type="entry name" value="rluA_subfam"/>
    <property type="match status" value="1"/>
</dbReference>
<name>A0A2L0ICN3_9GAMM</name>
<evidence type="ECO:0000313" key="13">
    <source>
        <dbReference type="Proteomes" id="UP000238365"/>
    </source>
</evidence>
<dbReference type="GO" id="GO:0160151">
    <property type="term" value="F:tRNA pseudouridine(32) synthase activity"/>
    <property type="evidence" value="ECO:0007669"/>
    <property type="project" value="UniProtKB-EC"/>
</dbReference>
<dbReference type="GO" id="GO:0160142">
    <property type="term" value="F:23S rRNA pseudouridine(746) synthase activity"/>
    <property type="evidence" value="ECO:0007669"/>
    <property type="project" value="UniProtKB-EC"/>
</dbReference>
<dbReference type="GO" id="GO:0000455">
    <property type="term" value="P:enzyme-directed rRNA pseudouridine synthesis"/>
    <property type="evidence" value="ECO:0007669"/>
    <property type="project" value="TreeGrafter"/>
</dbReference>
<proteinExistence type="inferred from homology"/>
<keyword evidence="13" id="KW-1185">Reference proteome</keyword>
<keyword evidence="4 9" id="KW-0413">Isomerase</keyword>
<evidence type="ECO:0000256" key="10">
    <source>
        <dbReference type="SAM" id="MobiDB-lite"/>
    </source>
</evidence>
<accession>A0A2L0ICN3</accession>
<dbReference type="InterPro" id="IPR006145">
    <property type="entry name" value="PsdUridine_synth_RsuA/RluA"/>
</dbReference>
<protein>
    <recommendedName>
        <fullName evidence="9">Pseudouridine synthase</fullName>
        <ecNumber evidence="9">5.4.99.-</ecNumber>
    </recommendedName>
</protein>
<dbReference type="InterPro" id="IPR006224">
    <property type="entry name" value="PsdUridine_synth_RluA-like_CS"/>
</dbReference>
<comment type="function">
    <text evidence="7">Dual specificity enzyme that catalyzes the synthesis of pseudouridine from uracil-746 in 23S ribosomal RNA and from uracil-32 in the anticodon stem and loop of transfer RNAs.</text>
</comment>
<dbReference type="CDD" id="cd02869">
    <property type="entry name" value="PseudoU_synth_RluA_like"/>
    <property type="match status" value="1"/>
</dbReference>
<dbReference type="InterPro" id="IPR050188">
    <property type="entry name" value="RluA_PseudoU_synthase"/>
</dbReference>
<evidence type="ECO:0000256" key="1">
    <source>
        <dbReference type="ARBA" id="ARBA00010876"/>
    </source>
</evidence>
<keyword evidence="2" id="KW-0698">rRNA processing</keyword>
<sequence length="239" mass="27147">MASGRAAPDRGFSSVSEPERQTMEPYNPPLEPWLHILYQDDHIMVVNKPSGLLSVPGRLEEHKDSVMTRVQRDFPQAESVHRLDMATSGVLVVALTKAAERELKRQFRDREPEKSYVARIWGHPEKDEGLVDLPLICDWPNRPMQKVCFETGKSAQTEYQVLDRAADNSARIQLKPITGRSHQLRVHMQALGHPILGDRFYAHEAALAMAPRLQLHAESLTITHPAFGNRMTFRQPADF</sequence>
<dbReference type="AlphaFoldDB" id="A0A2L0ICN3"/>
<dbReference type="KEGG" id="pgz:C2E15_04185"/>
<evidence type="ECO:0000256" key="4">
    <source>
        <dbReference type="ARBA" id="ARBA00023235"/>
    </source>
</evidence>
<dbReference type="NCBIfam" id="NF007543">
    <property type="entry name" value="PRK10158.1"/>
    <property type="match status" value="1"/>
</dbReference>
<dbReference type="PANTHER" id="PTHR21600:SF91">
    <property type="entry name" value="DUAL-SPECIFICITY RNA PSEUDOURIDINE SYNTHASE RLUA"/>
    <property type="match status" value="1"/>
</dbReference>
<evidence type="ECO:0000256" key="5">
    <source>
        <dbReference type="ARBA" id="ARBA00036184"/>
    </source>
</evidence>
<comment type="catalytic activity">
    <reaction evidence="5">
        <text>uridine(32) in tRNA = pseudouridine(32) in tRNA</text>
        <dbReference type="Rhea" id="RHEA:42544"/>
        <dbReference type="Rhea" id="RHEA-COMP:10107"/>
        <dbReference type="Rhea" id="RHEA-COMP:10108"/>
        <dbReference type="ChEBI" id="CHEBI:65314"/>
        <dbReference type="ChEBI" id="CHEBI:65315"/>
        <dbReference type="EC" id="5.4.99.28"/>
    </reaction>
</comment>
<dbReference type="Proteomes" id="UP000238365">
    <property type="component" value="Chromosome"/>
</dbReference>
<evidence type="ECO:0000256" key="7">
    <source>
        <dbReference type="ARBA" id="ARBA00037305"/>
    </source>
</evidence>
<dbReference type="GO" id="GO:0008033">
    <property type="term" value="P:tRNA processing"/>
    <property type="evidence" value="ECO:0007669"/>
    <property type="project" value="UniProtKB-KW"/>
</dbReference>
<dbReference type="InterPro" id="IPR006225">
    <property type="entry name" value="PsdUridine_synth_RluC/D"/>
</dbReference>
<comment type="catalytic activity">
    <reaction evidence="6">
        <text>uridine(746) in 23S rRNA = pseudouridine(746) in 23S rRNA</text>
        <dbReference type="Rhea" id="RHEA:42548"/>
        <dbReference type="Rhea" id="RHEA-COMP:10109"/>
        <dbReference type="Rhea" id="RHEA-COMP:10110"/>
        <dbReference type="ChEBI" id="CHEBI:65314"/>
        <dbReference type="ChEBI" id="CHEBI:65315"/>
        <dbReference type="EC" id="5.4.99.29"/>
    </reaction>
</comment>
<feature type="active site" evidence="8">
    <location>
        <position position="84"/>
    </location>
</feature>
<dbReference type="InterPro" id="IPR020103">
    <property type="entry name" value="PsdUridine_synth_cat_dom_sf"/>
</dbReference>
<reference evidence="12 13" key="1">
    <citation type="submission" date="2018-01" db="EMBL/GenBank/DDBJ databases">
        <title>Complete and assembled Genome of Pantoea gaviniae DSM22758T.</title>
        <authorList>
            <person name="Stevens M.J.A."/>
            <person name="Zurfluh K."/>
            <person name="Stephan R."/>
        </authorList>
    </citation>
    <scope>NUCLEOTIDE SEQUENCE [LARGE SCALE GENOMIC DNA]</scope>
    <source>
        <strain evidence="12 13">DSM 22758</strain>
    </source>
</reference>
<dbReference type="EC" id="5.4.99.-" evidence="9"/>